<dbReference type="Pfam" id="PF13531">
    <property type="entry name" value="SBP_bac_11"/>
    <property type="match status" value="1"/>
</dbReference>
<keyword evidence="2" id="KW-0472">Membrane</keyword>
<keyword evidence="5" id="KW-1185">Reference proteome</keyword>
<evidence type="ECO:0000256" key="1">
    <source>
        <dbReference type="SAM" id="MobiDB-lite"/>
    </source>
</evidence>
<accession>A0ABV8IFB0</accession>
<dbReference type="SUPFAM" id="SSF53850">
    <property type="entry name" value="Periplasmic binding protein-like II"/>
    <property type="match status" value="1"/>
</dbReference>
<organism evidence="4 5">
    <name type="scientific">Planomonospora corallina</name>
    <dbReference type="NCBI Taxonomy" id="1806052"/>
    <lineage>
        <taxon>Bacteria</taxon>
        <taxon>Bacillati</taxon>
        <taxon>Actinomycetota</taxon>
        <taxon>Actinomycetes</taxon>
        <taxon>Streptosporangiales</taxon>
        <taxon>Streptosporangiaceae</taxon>
        <taxon>Planomonospora</taxon>
    </lineage>
</organism>
<dbReference type="Gene3D" id="3.40.190.10">
    <property type="entry name" value="Periplasmic binding protein-like II"/>
    <property type="match status" value="2"/>
</dbReference>
<gene>
    <name evidence="4" type="ORF">ACFOWE_19500</name>
</gene>
<dbReference type="SUPFAM" id="SSF53300">
    <property type="entry name" value="vWA-like"/>
    <property type="match status" value="1"/>
</dbReference>
<feature type="domain" description="VWFA" evidence="3">
    <location>
        <begin position="379"/>
        <end position="581"/>
    </location>
</feature>
<name>A0ABV8IFB0_9ACTN</name>
<dbReference type="EMBL" id="JBHSBM010000023">
    <property type="protein sequence ID" value="MFC4060495.1"/>
    <property type="molecule type" value="Genomic_DNA"/>
</dbReference>
<dbReference type="Gene3D" id="3.40.50.410">
    <property type="entry name" value="von Willebrand factor, type A domain"/>
    <property type="match status" value="1"/>
</dbReference>
<evidence type="ECO:0000313" key="5">
    <source>
        <dbReference type="Proteomes" id="UP001595850"/>
    </source>
</evidence>
<feature type="region of interest" description="Disordered" evidence="1">
    <location>
        <begin position="1"/>
        <end position="27"/>
    </location>
</feature>
<evidence type="ECO:0000313" key="4">
    <source>
        <dbReference type="EMBL" id="MFC4060495.1"/>
    </source>
</evidence>
<comment type="caution">
    <text evidence="4">The sequence shown here is derived from an EMBL/GenBank/DDBJ whole genome shotgun (WGS) entry which is preliminary data.</text>
</comment>
<dbReference type="InterPro" id="IPR002035">
    <property type="entry name" value="VWF_A"/>
</dbReference>
<keyword evidence="2" id="KW-0812">Transmembrane</keyword>
<reference evidence="5" key="1">
    <citation type="journal article" date="2019" name="Int. J. Syst. Evol. Microbiol.">
        <title>The Global Catalogue of Microorganisms (GCM) 10K type strain sequencing project: providing services to taxonomists for standard genome sequencing and annotation.</title>
        <authorList>
            <consortium name="The Broad Institute Genomics Platform"/>
            <consortium name="The Broad Institute Genome Sequencing Center for Infectious Disease"/>
            <person name="Wu L."/>
            <person name="Ma J."/>
        </authorList>
    </citation>
    <scope>NUCLEOTIDE SEQUENCE [LARGE SCALE GENOMIC DNA]</scope>
    <source>
        <strain evidence="5">TBRC 4489</strain>
    </source>
</reference>
<dbReference type="PROSITE" id="PS50234">
    <property type="entry name" value="VWFA"/>
    <property type="match status" value="1"/>
</dbReference>
<dbReference type="InterPro" id="IPR036465">
    <property type="entry name" value="vWFA_dom_sf"/>
</dbReference>
<feature type="transmembrane region" description="Helical" evidence="2">
    <location>
        <begin position="31"/>
        <end position="53"/>
    </location>
</feature>
<dbReference type="Proteomes" id="UP001595850">
    <property type="component" value="Unassembled WGS sequence"/>
</dbReference>
<sequence length="590" mass="61835">MGGRHRTDDLDDGYASSREPSRRRRGGRGKVLVPLAGSVAFAVLLGVAAFVIINPDEDCSGEAAELRVTASPDIHLAVSQIAERFNKAGHEVGDGCASVKVAKAASATVASTLSGGGGKAGAMDLWIPDSSLWVTNVRSKNPAVPAPIVSVAQSPVVMTASGSVVANLEKNLGEASWARMIEATNAANVEGPGRKVRVLALDPALNAAGLGALLAASAVATTAGVGDEQLVGAMKTLSVSTVKDQNALLSSLSVKGTRVPLGVSSEQGVWAFNHTKKPEVPAVPLYPAEGTFNLDYPAVIVAKDAGAREVAEAFVKELGTPAAQKTLQGQGFRTPDGKGGKAVSEDGFKAEAPEALPTPDAKTVARMSQSWSRINLGTRLVTLLDVSGTMAYPIPGTGMTRMQAIAKISIEGMKPFPNSSEMGLWEFSTHLDGQGVDYRELVSVGPLTENVEGVLRRDLINQRLAGIRARATGDTGLNDSLAAAYQMMKDGYKADKINTILVMTDGAGNDDPDGGMSNQELLQFLKKEFDPEKPISILIIAFGPDAPKGKRQMQAVAKATNGDAYVVNNILDIRKVFLEGMSRRLCSPHC</sequence>
<proteinExistence type="predicted"/>
<dbReference type="SMART" id="SM00327">
    <property type="entry name" value="VWA"/>
    <property type="match status" value="1"/>
</dbReference>
<keyword evidence="2" id="KW-1133">Transmembrane helix</keyword>
<protein>
    <submittedName>
        <fullName evidence="4">Substrate-binding and VWA domain-containing protein</fullName>
    </submittedName>
</protein>
<dbReference type="RefSeq" id="WP_377289797.1">
    <property type="nucleotide sequence ID" value="NZ_JBHSBM010000023.1"/>
</dbReference>
<evidence type="ECO:0000256" key="2">
    <source>
        <dbReference type="SAM" id="Phobius"/>
    </source>
</evidence>
<evidence type="ECO:0000259" key="3">
    <source>
        <dbReference type="PROSITE" id="PS50234"/>
    </source>
</evidence>